<evidence type="ECO:0000256" key="2">
    <source>
        <dbReference type="ARBA" id="ARBA00008114"/>
    </source>
</evidence>
<accession>A0ABP8TH50</accession>
<feature type="transmembrane region" description="Helical" evidence="7">
    <location>
        <begin position="122"/>
        <end position="142"/>
    </location>
</feature>
<proteinExistence type="inferred from homology"/>
<keyword evidence="11" id="KW-1185">Reference proteome</keyword>
<feature type="transmembrane region" description="Helical" evidence="7">
    <location>
        <begin position="52"/>
        <end position="70"/>
    </location>
</feature>
<dbReference type="InterPro" id="IPR002524">
    <property type="entry name" value="Cation_efflux"/>
</dbReference>
<evidence type="ECO:0000256" key="1">
    <source>
        <dbReference type="ARBA" id="ARBA00004141"/>
    </source>
</evidence>
<evidence type="ECO:0000259" key="8">
    <source>
        <dbReference type="Pfam" id="PF01545"/>
    </source>
</evidence>
<sequence>MTSAVVERDEAADRRAANRAMAVSAAGLSVTALIEIVLALVTGSVALLGDGLHNLSDVSTSAVVFLGFWISRRPATARYPYGYERAEDLAGLGVALVIWASALFAGYESYHKLVGGAATTDAGLGMVGAALGIVGNQIVARYKLRIGRRIRSATMIADAKHSWLDAISSLGALIGLALVAAGYRWGDPVAGLAVTLFICHVGVEVTRDLVHRLMDGVDPDHLEAARTAAAGVPGVGAAEVRARWMGRTLAVEVETRLDDGLSLLDADGINAEVERAVRVAVPDAGDVHAHAHATRPAGVA</sequence>
<keyword evidence="5 7" id="KW-1133">Transmembrane helix</keyword>
<dbReference type="Proteomes" id="UP001500212">
    <property type="component" value="Unassembled WGS sequence"/>
</dbReference>
<feature type="transmembrane region" description="Helical" evidence="7">
    <location>
        <begin position="90"/>
        <end position="110"/>
    </location>
</feature>
<keyword evidence="6 7" id="KW-0472">Membrane</keyword>
<name>A0ABP8TH50_9ACTN</name>
<feature type="transmembrane region" description="Helical" evidence="7">
    <location>
        <begin position="21"/>
        <end position="46"/>
    </location>
</feature>
<dbReference type="InterPro" id="IPR027469">
    <property type="entry name" value="Cation_efflux_TMD_sf"/>
</dbReference>
<dbReference type="EMBL" id="BAABHJ010000005">
    <property type="protein sequence ID" value="GAA4604939.1"/>
    <property type="molecule type" value="Genomic_DNA"/>
</dbReference>
<dbReference type="InterPro" id="IPR027470">
    <property type="entry name" value="Cation_efflux_CTD"/>
</dbReference>
<dbReference type="NCBIfam" id="TIGR01297">
    <property type="entry name" value="CDF"/>
    <property type="match status" value="1"/>
</dbReference>
<dbReference type="InterPro" id="IPR050291">
    <property type="entry name" value="CDF_Transporter"/>
</dbReference>
<dbReference type="PANTHER" id="PTHR43840:SF15">
    <property type="entry name" value="MITOCHONDRIAL METAL TRANSPORTER 1-RELATED"/>
    <property type="match status" value="1"/>
</dbReference>
<evidence type="ECO:0000256" key="3">
    <source>
        <dbReference type="ARBA" id="ARBA00022448"/>
    </source>
</evidence>
<dbReference type="RefSeq" id="WP_345350996.1">
    <property type="nucleotide sequence ID" value="NZ_BAABHJ010000005.1"/>
</dbReference>
<dbReference type="SUPFAM" id="SSF161111">
    <property type="entry name" value="Cation efflux protein transmembrane domain-like"/>
    <property type="match status" value="1"/>
</dbReference>
<feature type="domain" description="Cation efflux protein cytoplasmic" evidence="9">
    <location>
        <begin position="218"/>
        <end position="290"/>
    </location>
</feature>
<comment type="caution">
    <text evidence="10">The sequence shown here is derived from an EMBL/GenBank/DDBJ whole genome shotgun (WGS) entry which is preliminary data.</text>
</comment>
<evidence type="ECO:0000256" key="7">
    <source>
        <dbReference type="SAM" id="Phobius"/>
    </source>
</evidence>
<dbReference type="Gene3D" id="1.20.1510.10">
    <property type="entry name" value="Cation efflux protein transmembrane domain"/>
    <property type="match status" value="1"/>
</dbReference>
<organism evidence="10 11">
    <name type="scientific">Actinoallomurus liliacearum</name>
    <dbReference type="NCBI Taxonomy" id="1080073"/>
    <lineage>
        <taxon>Bacteria</taxon>
        <taxon>Bacillati</taxon>
        <taxon>Actinomycetota</taxon>
        <taxon>Actinomycetes</taxon>
        <taxon>Streptosporangiales</taxon>
        <taxon>Thermomonosporaceae</taxon>
        <taxon>Actinoallomurus</taxon>
    </lineage>
</organism>
<dbReference type="SUPFAM" id="SSF160240">
    <property type="entry name" value="Cation efflux protein cytoplasmic domain-like"/>
    <property type="match status" value="1"/>
</dbReference>
<dbReference type="Gene3D" id="3.30.70.1350">
    <property type="entry name" value="Cation efflux protein, cytoplasmic domain"/>
    <property type="match status" value="1"/>
</dbReference>
<dbReference type="InterPro" id="IPR058533">
    <property type="entry name" value="Cation_efflux_TM"/>
</dbReference>
<keyword evidence="3" id="KW-0813">Transport</keyword>
<dbReference type="Pfam" id="PF01545">
    <property type="entry name" value="Cation_efflux"/>
    <property type="match status" value="1"/>
</dbReference>
<keyword evidence="4 7" id="KW-0812">Transmembrane</keyword>
<evidence type="ECO:0000313" key="11">
    <source>
        <dbReference type="Proteomes" id="UP001500212"/>
    </source>
</evidence>
<dbReference type="InterPro" id="IPR036837">
    <property type="entry name" value="Cation_efflux_CTD_sf"/>
</dbReference>
<dbReference type="Pfam" id="PF16916">
    <property type="entry name" value="ZT_dimer"/>
    <property type="match status" value="1"/>
</dbReference>
<comment type="subcellular location">
    <subcellularLocation>
        <location evidence="1">Membrane</location>
        <topology evidence="1">Multi-pass membrane protein</topology>
    </subcellularLocation>
</comment>
<evidence type="ECO:0000256" key="5">
    <source>
        <dbReference type="ARBA" id="ARBA00022989"/>
    </source>
</evidence>
<feature type="domain" description="Cation efflux protein transmembrane" evidence="8">
    <location>
        <begin position="23"/>
        <end position="214"/>
    </location>
</feature>
<dbReference type="PANTHER" id="PTHR43840">
    <property type="entry name" value="MITOCHONDRIAL METAL TRANSPORTER 1-RELATED"/>
    <property type="match status" value="1"/>
</dbReference>
<protein>
    <submittedName>
        <fullName evidence="10">Cation diffusion facilitator family transporter</fullName>
    </submittedName>
</protein>
<evidence type="ECO:0000256" key="6">
    <source>
        <dbReference type="ARBA" id="ARBA00023136"/>
    </source>
</evidence>
<evidence type="ECO:0000313" key="10">
    <source>
        <dbReference type="EMBL" id="GAA4604939.1"/>
    </source>
</evidence>
<evidence type="ECO:0000259" key="9">
    <source>
        <dbReference type="Pfam" id="PF16916"/>
    </source>
</evidence>
<evidence type="ECO:0000256" key="4">
    <source>
        <dbReference type="ARBA" id="ARBA00022692"/>
    </source>
</evidence>
<comment type="similarity">
    <text evidence="2">Belongs to the cation diffusion facilitator (CDF) transporter (TC 2.A.4) family.</text>
</comment>
<reference evidence="11" key="1">
    <citation type="journal article" date="2019" name="Int. J. Syst. Evol. Microbiol.">
        <title>The Global Catalogue of Microorganisms (GCM) 10K type strain sequencing project: providing services to taxonomists for standard genome sequencing and annotation.</title>
        <authorList>
            <consortium name="The Broad Institute Genomics Platform"/>
            <consortium name="The Broad Institute Genome Sequencing Center for Infectious Disease"/>
            <person name="Wu L."/>
            <person name="Ma J."/>
        </authorList>
    </citation>
    <scope>NUCLEOTIDE SEQUENCE [LARGE SCALE GENOMIC DNA]</scope>
    <source>
        <strain evidence="11">JCM 17938</strain>
    </source>
</reference>
<gene>
    <name evidence="10" type="ORF">GCM10023195_16990</name>
</gene>
<feature type="transmembrane region" description="Helical" evidence="7">
    <location>
        <begin position="163"/>
        <end position="183"/>
    </location>
</feature>